<keyword evidence="6" id="KW-1185">Reference proteome</keyword>
<keyword evidence="3" id="KW-0732">Signal</keyword>
<comment type="similarity">
    <text evidence="1">Belongs to the sulfatase family.</text>
</comment>
<name>A0A517QBF9_9PLAN</name>
<dbReference type="InterPro" id="IPR017850">
    <property type="entry name" value="Alkaline_phosphatase_core_sf"/>
</dbReference>
<evidence type="ECO:0000256" key="3">
    <source>
        <dbReference type="SAM" id="SignalP"/>
    </source>
</evidence>
<proteinExistence type="inferred from homology"/>
<feature type="signal peptide" evidence="3">
    <location>
        <begin position="1"/>
        <end position="25"/>
    </location>
</feature>
<dbReference type="InterPro" id="IPR050738">
    <property type="entry name" value="Sulfatase"/>
</dbReference>
<dbReference type="Gene3D" id="3.30.1120.10">
    <property type="match status" value="1"/>
</dbReference>
<dbReference type="Proteomes" id="UP000315647">
    <property type="component" value="Chromosome"/>
</dbReference>
<feature type="domain" description="Sulfatase N-terminal" evidence="4">
    <location>
        <begin position="31"/>
        <end position="359"/>
    </location>
</feature>
<dbReference type="GO" id="GO:0004065">
    <property type="term" value="F:arylsulfatase activity"/>
    <property type="evidence" value="ECO:0007669"/>
    <property type="project" value="UniProtKB-EC"/>
</dbReference>
<dbReference type="EMBL" id="CP037421">
    <property type="protein sequence ID" value="QDT28973.1"/>
    <property type="molecule type" value="Genomic_DNA"/>
</dbReference>
<evidence type="ECO:0000256" key="1">
    <source>
        <dbReference type="ARBA" id="ARBA00008779"/>
    </source>
</evidence>
<evidence type="ECO:0000256" key="2">
    <source>
        <dbReference type="ARBA" id="ARBA00022801"/>
    </source>
</evidence>
<gene>
    <name evidence="5" type="primary">atsA_42</name>
    <name evidence="5" type="ORF">Enr10x_43210</name>
</gene>
<keyword evidence="2 5" id="KW-0378">Hydrolase</keyword>
<dbReference type="Gene3D" id="3.40.720.10">
    <property type="entry name" value="Alkaline Phosphatase, subunit A"/>
    <property type="match status" value="1"/>
</dbReference>
<dbReference type="RefSeq" id="WP_145451266.1">
    <property type="nucleotide sequence ID" value="NZ_CP037421.1"/>
</dbReference>
<organism evidence="5 6">
    <name type="scientific">Gimesia panareensis</name>
    <dbReference type="NCBI Taxonomy" id="2527978"/>
    <lineage>
        <taxon>Bacteria</taxon>
        <taxon>Pseudomonadati</taxon>
        <taxon>Planctomycetota</taxon>
        <taxon>Planctomycetia</taxon>
        <taxon>Planctomycetales</taxon>
        <taxon>Planctomycetaceae</taxon>
        <taxon>Gimesia</taxon>
    </lineage>
</organism>
<dbReference type="CDD" id="cd16145">
    <property type="entry name" value="ARS_like"/>
    <property type="match status" value="1"/>
</dbReference>
<feature type="chain" id="PRO_5022201169" evidence="3">
    <location>
        <begin position="26"/>
        <end position="473"/>
    </location>
</feature>
<dbReference type="AlphaFoldDB" id="A0A517QBF9"/>
<dbReference type="PANTHER" id="PTHR42693">
    <property type="entry name" value="ARYLSULFATASE FAMILY MEMBER"/>
    <property type="match status" value="1"/>
</dbReference>
<accession>A0A517QBF9</accession>
<evidence type="ECO:0000313" key="5">
    <source>
        <dbReference type="EMBL" id="QDT28973.1"/>
    </source>
</evidence>
<dbReference type="EC" id="3.1.6.1" evidence="5"/>
<dbReference type="InterPro" id="IPR000917">
    <property type="entry name" value="Sulfatase_N"/>
</dbReference>
<reference evidence="5 6" key="1">
    <citation type="submission" date="2019-03" db="EMBL/GenBank/DDBJ databases">
        <title>Deep-cultivation of Planctomycetes and their phenomic and genomic characterization uncovers novel biology.</title>
        <authorList>
            <person name="Wiegand S."/>
            <person name="Jogler M."/>
            <person name="Boedeker C."/>
            <person name="Pinto D."/>
            <person name="Vollmers J."/>
            <person name="Rivas-Marin E."/>
            <person name="Kohn T."/>
            <person name="Peeters S.H."/>
            <person name="Heuer A."/>
            <person name="Rast P."/>
            <person name="Oberbeckmann S."/>
            <person name="Bunk B."/>
            <person name="Jeske O."/>
            <person name="Meyerdierks A."/>
            <person name="Storesund J.E."/>
            <person name="Kallscheuer N."/>
            <person name="Luecker S."/>
            <person name="Lage O.M."/>
            <person name="Pohl T."/>
            <person name="Merkel B.J."/>
            <person name="Hornburger P."/>
            <person name="Mueller R.-W."/>
            <person name="Bruemmer F."/>
            <person name="Labrenz M."/>
            <person name="Spormann A.M."/>
            <person name="Op den Camp H."/>
            <person name="Overmann J."/>
            <person name="Amann R."/>
            <person name="Jetten M.S.M."/>
            <person name="Mascher T."/>
            <person name="Medema M.H."/>
            <person name="Devos D.P."/>
            <person name="Kaster A.-K."/>
            <person name="Ovreas L."/>
            <person name="Rohde M."/>
            <person name="Galperin M.Y."/>
            <person name="Jogler C."/>
        </authorList>
    </citation>
    <scope>NUCLEOTIDE SEQUENCE [LARGE SCALE GENOMIC DNA]</scope>
    <source>
        <strain evidence="5 6">Enr10</strain>
    </source>
</reference>
<dbReference type="PANTHER" id="PTHR42693:SF53">
    <property type="entry name" value="ENDO-4-O-SULFATASE"/>
    <property type="match status" value="1"/>
</dbReference>
<protein>
    <submittedName>
        <fullName evidence="5">Arylsulfatase</fullName>
        <ecNumber evidence="5">3.1.6.1</ecNumber>
    </submittedName>
</protein>
<sequence precursor="true">MLRRCFVLLTCFSCLSLSLTTVSRAADAQKPNLIFIMADDLGYAELGCYGQTKIKTPHIDQLAADGMKFTQAYAGCMVCQPSRSVLMTGQHTGHTAVRANDLNQLLYEEDKTVAEVLKSAGYATGCFGKWGLGYAGTPGRPNQKGFDQFTGQLLQVHAHFYYPFWIWRNEEKVMLPENENNQRGTYIHDLIHEDAKDFIRKNKDQPFFAYLPYIIPHVELVVPEESERPYRGKFPKTEIKDPRPGYIGSEDGLTTFAGMVSRLDDHVGEIVILLEQLGIRDNTLLIFTSDNGGQGGNWKDMTDFFNGNAPLNGHKGTMYEGGLRVPFIASWPGKIAPGTTSDLQIGFWDVLPTFADAAGTKVPAGVDIDGISFLPTLLGKGKQKQHPYLYWEYTKGAIRSRALRMGDWKAVQNRMNRPVELYDLSQDIGETKDLASQHPDKVKELTRTMEQAHTAPRDFPQTLKPVGIKGYVK</sequence>
<evidence type="ECO:0000313" key="6">
    <source>
        <dbReference type="Proteomes" id="UP000315647"/>
    </source>
</evidence>
<dbReference type="SUPFAM" id="SSF53649">
    <property type="entry name" value="Alkaline phosphatase-like"/>
    <property type="match status" value="1"/>
</dbReference>
<dbReference type="Pfam" id="PF00884">
    <property type="entry name" value="Sulfatase"/>
    <property type="match status" value="1"/>
</dbReference>
<evidence type="ECO:0000259" key="4">
    <source>
        <dbReference type="Pfam" id="PF00884"/>
    </source>
</evidence>